<organism evidence="2 3">
    <name type="scientific">Lunasporangiospora selenospora</name>
    <dbReference type="NCBI Taxonomy" id="979761"/>
    <lineage>
        <taxon>Eukaryota</taxon>
        <taxon>Fungi</taxon>
        <taxon>Fungi incertae sedis</taxon>
        <taxon>Mucoromycota</taxon>
        <taxon>Mortierellomycotina</taxon>
        <taxon>Mortierellomycetes</taxon>
        <taxon>Mortierellales</taxon>
        <taxon>Mortierellaceae</taxon>
        <taxon>Lunasporangiospora</taxon>
    </lineage>
</organism>
<sequence length="569" mass="62464">MFLPWSVFVINAGLTAFQFLLMGALGALISIYSRYGGSYANSIRWIRQSGYVEMMSTFYNSVSRVPTSTTFVLLAVIIATIATSLVHNGASLFIHLSQEPHDVHTSLLNASLSPTFLALGWRDYPLFSAVHYPGSEVSDVIMSTINNTNLIPDADPARKYIPKTFSYETECYQVTIGRMLEWYTNMTVPRDGCAILAVRIHGDYSFNTQKQKAALTIDGNRISIVVPIVRTASNSNEMPYDISVNLGNGTLGYCQITDSELRYANNEGLSSWPRTTVSKCISKDGRILALAATAFRFHVQNISDFNNSVRQTLGIWTRPFEDMQLSINNGTLSNNTVVTHARLLGNQTLLLVCHGDEGIEGATASVCMYLIISSVFTSPQEWSESTKPFLEDTSDQGSVNYLRITHPTPLGVDNGVRFSAASLQNASLIAAQTLTNLGQNFLISYHKERLYVAYDSIALQPGFEVPIWLLVVVVGGMVISVALWVVTFWLLPQEYTNSLYWSVAKEVSPQTGGYTPVLLKASAMPLVVEGSTIAQSQLVLGSPDDSATPLILRNLTLKSKGLNDAPSRL</sequence>
<dbReference type="AlphaFoldDB" id="A0A9P6FW45"/>
<keyword evidence="1" id="KW-0472">Membrane</keyword>
<keyword evidence="1" id="KW-0812">Transmembrane</keyword>
<keyword evidence="3" id="KW-1185">Reference proteome</keyword>
<proteinExistence type="predicted"/>
<reference evidence="2" key="1">
    <citation type="journal article" date="2020" name="Fungal Divers.">
        <title>Resolving the Mortierellaceae phylogeny through synthesis of multi-gene phylogenetics and phylogenomics.</title>
        <authorList>
            <person name="Vandepol N."/>
            <person name="Liber J."/>
            <person name="Desiro A."/>
            <person name="Na H."/>
            <person name="Kennedy M."/>
            <person name="Barry K."/>
            <person name="Grigoriev I.V."/>
            <person name="Miller A.N."/>
            <person name="O'Donnell K."/>
            <person name="Stajich J.E."/>
            <person name="Bonito G."/>
        </authorList>
    </citation>
    <scope>NUCLEOTIDE SEQUENCE</scope>
    <source>
        <strain evidence="2">KOD1015</strain>
    </source>
</reference>
<name>A0A9P6FW45_9FUNG</name>
<evidence type="ECO:0000256" key="1">
    <source>
        <dbReference type="SAM" id="Phobius"/>
    </source>
</evidence>
<accession>A0A9P6FW45</accession>
<protein>
    <submittedName>
        <fullName evidence="2">Uncharacterized protein</fullName>
    </submittedName>
</protein>
<dbReference type="OrthoDB" id="2405755at2759"/>
<evidence type="ECO:0000313" key="3">
    <source>
        <dbReference type="Proteomes" id="UP000780801"/>
    </source>
</evidence>
<dbReference type="EMBL" id="JAABOA010001024">
    <property type="protein sequence ID" value="KAF9582512.1"/>
    <property type="molecule type" value="Genomic_DNA"/>
</dbReference>
<keyword evidence="1" id="KW-1133">Transmembrane helix</keyword>
<dbReference type="Proteomes" id="UP000780801">
    <property type="component" value="Unassembled WGS sequence"/>
</dbReference>
<feature type="transmembrane region" description="Helical" evidence="1">
    <location>
        <begin position="467"/>
        <end position="491"/>
    </location>
</feature>
<feature type="transmembrane region" description="Helical" evidence="1">
    <location>
        <begin position="71"/>
        <end position="96"/>
    </location>
</feature>
<feature type="transmembrane region" description="Helical" evidence="1">
    <location>
        <begin position="6"/>
        <end position="32"/>
    </location>
</feature>
<comment type="caution">
    <text evidence="2">The sequence shown here is derived from an EMBL/GenBank/DDBJ whole genome shotgun (WGS) entry which is preliminary data.</text>
</comment>
<gene>
    <name evidence="2" type="ORF">BGW38_000115</name>
</gene>
<evidence type="ECO:0000313" key="2">
    <source>
        <dbReference type="EMBL" id="KAF9582512.1"/>
    </source>
</evidence>